<dbReference type="Proteomes" id="UP000016660">
    <property type="component" value="Unassembled WGS sequence"/>
</dbReference>
<gene>
    <name evidence="1" type="ORF">HMPREF0653_01187</name>
</gene>
<accession>A0ABN0NSQ6</accession>
<evidence type="ECO:0000313" key="2">
    <source>
        <dbReference type="Proteomes" id="UP000016660"/>
    </source>
</evidence>
<name>A0ABN0NSQ6_9BACT</name>
<keyword evidence="2" id="KW-1185">Reference proteome</keyword>
<evidence type="ECO:0000313" key="1">
    <source>
        <dbReference type="EMBL" id="ERJ77294.1"/>
    </source>
</evidence>
<sequence length="46" mass="5152">KALKPIAKTNGGGLLRCPLNNTIAYYLNLEFVGLDSTQLRYTIKRL</sequence>
<organism evidence="1 2">
    <name type="scientific">Prevotella disiens JCM 6334 = ATCC 29426</name>
    <dbReference type="NCBI Taxonomy" id="1235811"/>
    <lineage>
        <taxon>Bacteria</taxon>
        <taxon>Pseudomonadati</taxon>
        <taxon>Bacteroidota</taxon>
        <taxon>Bacteroidia</taxon>
        <taxon>Bacteroidales</taxon>
        <taxon>Prevotellaceae</taxon>
        <taxon>Prevotella</taxon>
    </lineage>
</organism>
<feature type="non-terminal residue" evidence="1">
    <location>
        <position position="1"/>
    </location>
</feature>
<reference evidence="1 2" key="1">
    <citation type="submission" date="2013-06" db="EMBL/GenBank/DDBJ databases">
        <authorList>
            <person name="Weinstock G."/>
            <person name="Sodergren E."/>
            <person name="Lobos E.A."/>
            <person name="Fulton L."/>
            <person name="Fulton R."/>
            <person name="Courtney L."/>
            <person name="Fronick C."/>
            <person name="O'Laughlin M."/>
            <person name="Godfrey J."/>
            <person name="Wilson R.M."/>
            <person name="Miner T."/>
            <person name="Farmer C."/>
            <person name="Delehaunty K."/>
            <person name="Cordes M."/>
            <person name="Minx P."/>
            <person name="Tomlinson C."/>
            <person name="Chen J."/>
            <person name="Wollam A."/>
            <person name="Pepin K.H."/>
            <person name="Bhonagiri V."/>
            <person name="Zhang X."/>
            <person name="Warren W."/>
            <person name="Mitreva M."/>
            <person name="Mardis E.R."/>
            <person name="Wilson R.K."/>
        </authorList>
    </citation>
    <scope>NUCLEOTIDE SEQUENCE [LARGE SCALE GENOMIC DNA]</scope>
    <source>
        <strain evidence="1 2">ATCC 29426</strain>
    </source>
</reference>
<proteinExistence type="predicted"/>
<protein>
    <submittedName>
        <fullName evidence="1">Uncharacterized protein</fullName>
    </submittedName>
</protein>
<comment type="caution">
    <text evidence="1">The sequence shown here is derived from an EMBL/GenBank/DDBJ whole genome shotgun (WGS) entry which is preliminary data.</text>
</comment>
<dbReference type="EMBL" id="AWUY01000087">
    <property type="protein sequence ID" value="ERJ77294.1"/>
    <property type="molecule type" value="Genomic_DNA"/>
</dbReference>